<dbReference type="GO" id="GO:0000981">
    <property type="term" value="F:DNA-binding transcription factor activity, RNA polymerase II-specific"/>
    <property type="evidence" value="ECO:0007669"/>
    <property type="project" value="UniProtKB-ARBA"/>
</dbReference>
<dbReference type="InterPro" id="IPR013087">
    <property type="entry name" value="Znf_C2H2_type"/>
</dbReference>
<dbReference type="Gene3D" id="3.30.160.60">
    <property type="entry name" value="Classic Zinc Finger"/>
    <property type="match status" value="4"/>
</dbReference>
<dbReference type="Proteomes" id="UP000059188">
    <property type="component" value="Unassembled WGS sequence"/>
</dbReference>
<accession>A0A0B7FPV3</accession>
<feature type="domain" description="C2H2-type" evidence="9">
    <location>
        <begin position="349"/>
        <end position="378"/>
    </location>
</feature>
<dbReference type="InterPro" id="IPR036236">
    <property type="entry name" value="Znf_C2H2_sf"/>
</dbReference>
<keyword evidence="3" id="KW-0677">Repeat</keyword>
<feature type="domain" description="C2H2-type" evidence="9">
    <location>
        <begin position="289"/>
        <end position="318"/>
    </location>
</feature>
<dbReference type="PANTHER" id="PTHR14003:SF19">
    <property type="entry name" value="YY2 TRANSCRIPTION FACTOR"/>
    <property type="match status" value="1"/>
</dbReference>
<name>A0A0B7FPV3_THACB</name>
<dbReference type="SMART" id="SM00355">
    <property type="entry name" value="ZnF_C2H2"/>
    <property type="match status" value="4"/>
</dbReference>
<organism evidence="10 11">
    <name type="scientific">Thanatephorus cucumeris (strain AG1-IB / isolate 7/3/14)</name>
    <name type="common">Lettuce bottom rot fungus</name>
    <name type="synonym">Rhizoctonia solani</name>
    <dbReference type="NCBI Taxonomy" id="1108050"/>
    <lineage>
        <taxon>Eukaryota</taxon>
        <taxon>Fungi</taxon>
        <taxon>Dikarya</taxon>
        <taxon>Basidiomycota</taxon>
        <taxon>Agaricomycotina</taxon>
        <taxon>Agaricomycetes</taxon>
        <taxon>Cantharellales</taxon>
        <taxon>Ceratobasidiaceae</taxon>
        <taxon>Rhizoctonia</taxon>
        <taxon>Rhizoctonia solani AG-1</taxon>
    </lineage>
</organism>
<evidence type="ECO:0000256" key="5">
    <source>
        <dbReference type="ARBA" id="ARBA00022833"/>
    </source>
</evidence>
<dbReference type="FunFam" id="3.30.160.60:FF:000624">
    <property type="entry name" value="zinc finger protein 697"/>
    <property type="match status" value="1"/>
</dbReference>
<dbReference type="STRING" id="1108050.A0A0B7FPV3"/>
<dbReference type="AlphaFoldDB" id="A0A0B7FPV3"/>
<feature type="region of interest" description="Disordered" evidence="8">
    <location>
        <begin position="229"/>
        <end position="290"/>
    </location>
</feature>
<feature type="domain" description="C2H2-type" evidence="9">
    <location>
        <begin position="319"/>
        <end position="348"/>
    </location>
</feature>
<proteinExistence type="predicted"/>
<evidence type="ECO:0000313" key="10">
    <source>
        <dbReference type="EMBL" id="CEL59705.1"/>
    </source>
</evidence>
<keyword evidence="4 7" id="KW-0863">Zinc-finger</keyword>
<comment type="subcellular location">
    <subcellularLocation>
        <location evidence="1">Nucleus</location>
    </subcellularLocation>
</comment>
<feature type="compositionally biased region" description="Polar residues" evidence="8">
    <location>
        <begin position="178"/>
        <end position="188"/>
    </location>
</feature>
<reference evidence="10 11" key="1">
    <citation type="submission" date="2014-11" db="EMBL/GenBank/DDBJ databases">
        <authorList>
            <person name="Wibberg Daniel"/>
        </authorList>
    </citation>
    <scope>NUCLEOTIDE SEQUENCE [LARGE SCALE GENOMIC DNA]</scope>
    <source>
        <strain evidence="10">Rhizoctonia solani AG1-IB 7/3/14</strain>
    </source>
</reference>
<dbReference type="EMBL" id="LN679103">
    <property type="protein sequence ID" value="CEL59705.1"/>
    <property type="molecule type" value="Genomic_DNA"/>
</dbReference>
<feature type="region of interest" description="Disordered" evidence="8">
    <location>
        <begin position="1"/>
        <end position="210"/>
    </location>
</feature>
<evidence type="ECO:0000256" key="6">
    <source>
        <dbReference type="ARBA" id="ARBA00023242"/>
    </source>
</evidence>
<keyword evidence="6" id="KW-0539">Nucleus</keyword>
<feature type="compositionally biased region" description="Low complexity" evidence="8">
    <location>
        <begin position="87"/>
        <end position="111"/>
    </location>
</feature>
<feature type="compositionally biased region" description="Polar residues" evidence="8">
    <location>
        <begin position="474"/>
        <end position="510"/>
    </location>
</feature>
<dbReference type="FunFam" id="3.30.160.60:FF:000744">
    <property type="entry name" value="zinc finger E-box-binding homeobox 1"/>
    <property type="match status" value="1"/>
</dbReference>
<dbReference type="GO" id="GO:0000785">
    <property type="term" value="C:chromatin"/>
    <property type="evidence" value="ECO:0007669"/>
    <property type="project" value="TreeGrafter"/>
</dbReference>
<evidence type="ECO:0000256" key="4">
    <source>
        <dbReference type="ARBA" id="ARBA00022771"/>
    </source>
</evidence>
<dbReference type="Pfam" id="PF00096">
    <property type="entry name" value="zf-C2H2"/>
    <property type="match status" value="4"/>
</dbReference>
<sequence length="571" mass="61097">MRISETLTHHPEEQLELRLEDVVNDHGESSDDIDHDHVAHPLDDNGGGHSLEPHSQPGEVSMEPHSDASGAQQPFDHAALEAQITDLLTAQAARPTRRAAAAAAAARQLQRNTSTRTNKPHPDAQSNPSADPSSMSYPLSLAAAQSYPLPLQPIGYPPQGTLSSEHDPGDSNGEPGQHATNPSSSDNQVVPGVLDGSAGHPGTQPQNFTDITDILAHLSAHLESAAAAAAAAGGSQPQGTMASSGAEDDDDSLHEGRDEDDEDEEPTQPVASAERLPGPEGEEDSTRPYVCDVPGCGKGFGRKSDLARHLRIHSGERPYPCDEPGCGKSFIQRSALNVHKRVHTGEKPHVCEYSGCDKTFGDSSSLARHRRTHTGRRPYKCEEPLCDKTFTRRTTLNRHMRVHMPGFDPHSRPSKRRRTDEELTDIPAIGSFITPRAALPGGVRPVPQMSHSTMTSLGSGSNAGASGSDVQLEGPTQQTSHHDSNQSSMPWSTEQLNTENRPHSSGSLAENGTLGVNGINDGPVDYPEDWVRNMNGETEQDSEDPNGPSRGEATSSGSNHTQPPRPPIISY</sequence>
<evidence type="ECO:0000313" key="11">
    <source>
        <dbReference type="Proteomes" id="UP000059188"/>
    </source>
</evidence>
<dbReference type="SUPFAM" id="SSF57667">
    <property type="entry name" value="beta-beta-alpha zinc fingers"/>
    <property type="match status" value="2"/>
</dbReference>
<protein>
    <submittedName>
        <fullName evidence="10">Zinc finger protein ZIC 3</fullName>
    </submittedName>
</protein>
<evidence type="ECO:0000259" key="9">
    <source>
        <dbReference type="PROSITE" id="PS50157"/>
    </source>
</evidence>
<feature type="domain" description="C2H2-type" evidence="9">
    <location>
        <begin position="379"/>
        <end position="403"/>
    </location>
</feature>
<dbReference type="GO" id="GO:0005667">
    <property type="term" value="C:transcription regulator complex"/>
    <property type="evidence" value="ECO:0007669"/>
    <property type="project" value="TreeGrafter"/>
</dbReference>
<evidence type="ECO:0000256" key="7">
    <source>
        <dbReference type="PROSITE-ProRule" id="PRU00042"/>
    </source>
</evidence>
<feature type="compositionally biased region" description="Low complexity" evidence="8">
    <location>
        <begin position="458"/>
        <end position="468"/>
    </location>
</feature>
<feature type="compositionally biased region" description="Polar residues" evidence="8">
    <location>
        <begin position="552"/>
        <end position="562"/>
    </location>
</feature>
<dbReference type="PROSITE" id="PS00028">
    <property type="entry name" value="ZINC_FINGER_C2H2_1"/>
    <property type="match status" value="4"/>
</dbReference>
<feature type="compositionally biased region" description="Acidic residues" evidence="8">
    <location>
        <begin position="246"/>
        <end position="266"/>
    </location>
</feature>
<dbReference type="PANTHER" id="PTHR14003">
    <property type="entry name" value="TRANSCRIPTIONAL REPRESSOR PROTEIN YY"/>
    <property type="match status" value="1"/>
</dbReference>
<dbReference type="OrthoDB" id="654211at2759"/>
<keyword evidence="11" id="KW-1185">Reference proteome</keyword>
<keyword evidence="5" id="KW-0862">Zinc</keyword>
<feature type="compositionally biased region" description="Polar residues" evidence="8">
    <location>
        <begin position="124"/>
        <end position="137"/>
    </location>
</feature>
<feature type="region of interest" description="Disordered" evidence="8">
    <location>
        <begin position="402"/>
        <end position="571"/>
    </location>
</feature>
<dbReference type="GO" id="GO:0031519">
    <property type="term" value="C:PcG protein complex"/>
    <property type="evidence" value="ECO:0007669"/>
    <property type="project" value="TreeGrafter"/>
</dbReference>
<keyword evidence="2" id="KW-0479">Metal-binding</keyword>
<evidence type="ECO:0000256" key="1">
    <source>
        <dbReference type="ARBA" id="ARBA00004123"/>
    </source>
</evidence>
<dbReference type="FunFam" id="3.30.160.60:FF:000125">
    <property type="entry name" value="Putative zinc finger protein 143"/>
    <property type="match status" value="2"/>
</dbReference>
<feature type="compositionally biased region" description="Basic and acidic residues" evidence="8">
    <location>
        <begin position="7"/>
        <end position="43"/>
    </location>
</feature>
<gene>
    <name evidence="10" type="ORF">RSOLAG1IB_03638</name>
</gene>
<dbReference type="GO" id="GO:0008270">
    <property type="term" value="F:zinc ion binding"/>
    <property type="evidence" value="ECO:0007669"/>
    <property type="project" value="UniProtKB-KW"/>
</dbReference>
<dbReference type="GO" id="GO:0000978">
    <property type="term" value="F:RNA polymerase II cis-regulatory region sequence-specific DNA binding"/>
    <property type="evidence" value="ECO:0007669"/>
    <property type="project" value="TreeGrafter"/>
</dbReference>
<evidence type="ECO:0000256" key="8">
    <source>
        <dbReference type="SAM" id="MobiDB-lite"/>
    </source>
</evidence>
<evidence type="ECO:0000256" key="3">
    <source>
        <dbReference type="ARBA" id="ARBA00022737"/>
    </source>
</evidence>
<dbReference type="PROSITE" id="PS50157">
    <property type="entry name" value="ZINC_FINGER_C2H2_2"/>
    <property type="match status" value="4"/>
</dbReference>
<evidence type="ECO:0000256" key="2">
    <source>
        <dbReference type="ARBA" id="ARBA00022723"/>
    </source>
</evidence>